<keyword evidence="2" id="KW-1185">Reference proteome</keyword>
<accession>A0A1M6QQY3</accession>
<proteinExistence type="predicted"/>
<dbReference type="NCBIfam" id="NF045682">
    <property type="entry name" value="DVU0772_fam"/>
    <property type="match status" value="1"/>
</dbReference>
<dbReference type="InterPro" id="IPR059223">
    <property type="entry name" value="DVU0772-like"/>
</dbReference>
<gene>
    <name evidence="1" type="ORF">SAMN02745123_01127</name>
</gene>
<dbReference type="EMBL" id="FRAR01000009">
    <property type="protein sequence ID" value="SHK22503.1"/>
    <property type="molecule type" value="Genomic_DNA"/>
</dbReference>
<dbReference type="AlphaFoldDB" id="A0A1M6QQY3"/>
<protein>
    <submittedName>
        <fullName evidence="1">Uncharacterized protein</fullName>
    </submittedName>
</protein>
<name>A0A1M6QQY3_9FIRM</name>
<dbReference type="RefSeq" id="WP_072911680.1">
    <property type="nucleotide sequence ID" value="NZ_FRAR01000009.1"/>
</dbReference>
<evidence type="ECO:0000313" key="2">
    <source>
        <dbReference type="Proteomes" id="UP000183997"/>
    </source>
</evidence>
<organism evidence="1 2">
    <name type="scientific">Desulforamulus aeronauticus DSM 10349</name>
    <dbReference type="NCBI Taxonomy" id="1121421"/>
    <lineage>
        <taxon>Bacteria</taxon>
        <taxon>Bacillati</taxon>
        <taxon>Bacillota</taxon>
        <taxon>Clostridia</taxon>
        <taxon>Eubacteriales</taxon>
        <taxon>Peptococcaceae</taxon>
        <taxon>Desulforamulus</taxon>
    </lineage>
</organism>
<sequence length="100" mass="11730">MDMAVVKKNIRWDFSIDNEFSTPNRRTGYTFVIDQFAASPQLALYRIGPYSSHTDFLEKQPPQELLIKALSEQCIAPTEDGLFKINQELRHWIEDHLLKY</sequence>
<dbReference type="OrthoDB" id="1808013at2"/>
<dbReference type="Proteomes" id="UP000183997">
    <property type="component" value="Unassembled WGS sequence"/>
</dbReference>
<reference evidence="2" key="1">
    <citation type="submission" date="2016-11" db="EMBL/GenBank/DDBJ databases">
        <authorList>
            <person name="Varghese N."/>
            <person name="Submissions S."/>
        </authorList>
    </citation>
    <scope>NUCLEOTIDE SEQUENCE [LARGE SCALE GENOMIC DNA]</scope>
    <source>
        <strain evidence="2">DSM 10349</strain>
    </source>
</reference>
<evidence type="ECO:0000313" key="1">
    <source>
        <dbReference type="EMBL" id="SHK22503.1"/>
    </source>
</evidence>